<protein>
    <recommendedName>
        <fullName evidence="3">LPP20 lipoprotein</fullName>
    </recommendedName>
</protein>
<dbReference type="RefSeq" id="WP_093428472.1">
    <property type="nucleotide sequence ID" value="NZ_FOMJ01000006.1"/>
</dbReference>
<dbReference type="EMBL" id="FOMJ01000006">
    <property type="protein sequence ID" value="SFD55493.1"/>
    <property type="molecule type" value="Genomic_DNA"/>
</dbReference>
<dbReference type="STRING" id="1123397.SAMN05660831_01837"/>
<accession>A0A1I1TGF9</accession>
<name>A0A1I1TGF9_9GAMM</name>
<dbReference type="OrthoDB" id="6401451at2"/>
<organism evidence="1 2">
    <name type="scientific">Thiohalospira halophila DSM 15071</name>
    <dbReference type="NCBI Taxonomy" id="1123397"/>
    <lineage>
        <taxon>Bacteria</taxon>
        <taxon>Pseudomonadati</taxon>
        <taxon>Pseudomonadota</taxon>
        <taxon>Gammaproteobacteria</taxon>
        <taxon>Thiohalospirales</taxon>
        <taxon>Thiohalospiraceae</taxon>
        <taxon>Thiohalospira</taxon>
    </lineage>
</organism>
<sequence>MQHALQHHLRTGLVALLALAVAACGSMRSVESDLGIEGAPGWVNQGTGPLRDGDSRLFHGVGQAPAMGDRSLQIETADNRARAKLARALSAYMEVVSSDYRARAGEGERAVDEASISRQIEAVTELNLAGARIIGRWRNPETDTVYALAELRLQEVADTTAGVEAMAPGLRDHLQERGGRLFDRTVQKEE</sequence>
<keyword evidence="2" id="KW-1185">Reference proteome</keyword>
<evidence type="ECO:0008006" key="3">
    <source>
        <dbReference type="Google" id="ProtNLM"/>
    </source>
</evidence>
<proteinExistence type="predicted"/>
<gene>
    <name evidence="1" type="ORF">SAMN05660831_01837</name>
</gene>
<dbReference type="AlphaFoldDB" id="A0A1I1TGF9"/>
<reference evidence="1 2" key="1">
    <citation type="submission" date="2016-10" db="EMBL/GenBank/DDBJ databases">
        <authorList>
            <person name="de Groot N.N."/>
        </authorList>
    </citation>
    <scope>NUCLEOTIDE SEQUENCE [LARGE SCALE GENOMIC DNA]</scope>
    <source>
        <strain evidence="1 2">HL3</strain>
    </source>
</reference>
<evidence type="ECO:0000313" key="2">
    <source>
        <dbReference type="Proteomes" id="UP000198611"/>
    </source>
</evidence>
<dbReference type="Proteomes" id="UP000198611">
    <property type="component" value="Unassembled WGS sequence"/>
</dbReference>
<evidence type="ECO:0000313" key="1">
    <source>
        <dbReference type="EMBL" id="SFD55493.1"/>
    </source>
</evidence>